<dbReference type="PROSITE" id="PS50026">
    <property type="entry name" value="EGF_3"/>
    <property type="match status" value="1"/>
</dbReference>
<feature type="disulfide bond" evidence="8">
    <location>
        <begin position="189"/>
        <end position="207"/>
    </location>
</feature>
<evidence type="ECO:0000313" key="11">
    <source>
        <dbReference type="EMBL" id="CAF4153648.1"/>
    </source>
</evidence>
<feature type="disulfide bond" evidence="7">
    <location>
        <begin position="898"/>
        <end position="908"/>
    </location>
</feature>
<evidence type="ECO:0000256" key="2">
    <source>
        <dbReference type="ARBA" id="ARBA00022692"/>
    </source>
</evidence>
<evidence type="ECO:0000259" key="9">
    <source>
        <dbReference type="PROSITE" id="PS50026"/>
    </source>
</evidence>
<dbReference type="EMBL" id="CAJOBA010043712">
    <property type="protein sequence ID" value="CAF4153648.1"/>
    <property type="molecule type" value="Genomic_DNA"/>
</dbReference>
<feature type="disulfide bond" evidence="8">
    <location>
        <begin position="629"/>
        <end position="644"/>
    </location>
</feature>
<keyword evidence="3" id="KW-0677">Repeat</keyword>
<evidence type="ECO:0000313" key="10">
    <source>
        <dbReference type="EMBL" id="CAF1342585.1"/>
    </source>
</evidence>
<dbReference type="GO" id="GO:0016192">
    <property type="term" value="P:vesicle-mediated transport"/>
    <property type="evidence" value="ECO:0007669"/>
    <property type="project" value="UniProtKB-ARBA"/>
</dbReference>
<feature type="non-terminal residue" evidence="10">
    <location>
        <position position="980"/>
    </location>
</feature>
<dbReference type="SMART" id="SM00181">
    <property type="entry name" value="EGF"/>
    <property type="match status" value="2"/>
</dbReference>
<evidence type="ECO:0000256" key="6">
    <source>
        <dbReference type="ARBA" id="ARBA00023157"/>
    </source>
</evidence>
<evidence type="ECO:0000256" key="4">
    <source>
        <dbReference type="ARBA" id="ARBA00022989"/>
    </source>
</evidence>
<comment type="caution">
    <text evidence="10">The sequence shown here is derived from an EMBL/GenBank/DDBJ whole genome shotgun (WGS) entry which is preliminary data.</text>
</comment>
<dbReference type="PRINTS" id="PR00261">
    <property type="entry name" value="LDLRECEPTOR"/>
</dbReference>
<evidence type="ECO:0000256" key="7">
    <source>
        <dbReference type="PROSITE-ProRule" id="PRU00076"/>
    </source>
</evidence>
<feature type="disulfide bond" evidence="8">
    <location>
        <begin position="137"/>
        <end position="149"/>
    </location>
</feature>
<reference evidence="10" key="1">
    <citation type="submission" date="2021-02" db="EMBL/GenBank/DDBJ databases">
        <authorList>
            <person name="Nowell W R."/>
        </authorList>
    </citation>
    <scope>NUCLEOTIDE SEQUENCE</scope>
</reference>
<feature type="domain" description="EGF-like" evidence="9">
    <location>
        <begin position="894"/>
        <end position="932"/>
    </location>
</feature>
<keyword evidence="4" id="KW-1133">Transmembrane helix</keyword>
<dbReference type="PANTHER" id="PTHR24270">
    <property type="entry name" value="LOW-DENSITY LIPOPROTEIN RECEPTOR-RELATED"/>
    <property type="match status" value="1"/>
</dbReference>
<dbReference type="Proteomes" id="UP000677228">
    <property type="component" value="Unassembled WGS sequence"/>
</dbReference>
<dbReference type="Proteomes" id="UP000682733">
    <property type="component" value="Unassembled WGS sequence"/>
</dbReference>
<evidence type="ECO:0000256" key="3">
    <source>
        <dbReference type="ARBA" id="ARBA00022737"/>
    </source>
</evidence>
<dbReference type="InterPro" id="IPR036055">
    <property type="entry name" value="LDL_receptor-like_sf"/>
</dbReference>
<dbReference type="SMART" id="SM00192">
    <property type="entry name" value="LDLa"/>
    <property type="match status" value="4"/>
</dbReference>
<sequence>WDPEKDRNIKKVIEYPDAISIVPYCIRSNEIITIFTSCQNNAQQFTYEYLKLQKITGTQLFEWQTPIDIIDLYQKYLEINDDLLSTQIYCNCTKQWFGSHCQFTFKSDEDFEKIIKQRFSVRSSSGSAIVSTVNYTCYMGLQCTGTRICLDWRQVCNAIIDCDNGEDEQPELCLQLESNECDFNSEYRCRSGMCIDRVFAFDLIHDCLDHSDEEPKIYASPDCFKRATLLCEEYNCASWINLHSNDGECFDSTYFQKYSRRHYQQSLFVTNNKYPLEDNNIIFCRRCLICSPYINEVIAGSYLYISRDECETILSSPNGSCYVNNRCDNISLFLYPQPFMYPSVNFLYTSINQKFPTYICYNVSQCSGTLLSLNKIIIQEKFSCVNTTDYRRIYEHTMTTIDTYYAFQVHVRRTLASCLSSPISHLNRINHQALFHCSQTSKYISKYRVHDLNSDCLFDEDEKPNYSRNDVCLLNQTNYRFKCITSQECIQFKSMLMDKKNDCKDKSNLLWPVSCQNLNDIGCQLLRGIEIPIKYFLFQEICNGVVNVNLIDDLDEEETDETNCDEWKHICALRNSDCESPFEYKATADSLPHKIDMKYHIPYCRTNYPTDYRKIYRCTNICVTIDQLCDGRRDCLSNEDEQICPSRVNSSCPEGRFYCKGRGPVSSKCLINDVKCNGVWECSGYDHEDRDELYCNLIPQFRPYDSFSFNQHSQYPPIGIIHYEMNYIQEQPFHVRHQFHTRRSLIDNLTITYACNHGILVHGVNDSYTCFCSPAYFGDKCQYQQERLTVHLRLETTIIDDADTYKILIRLQTSTNMFYDYIDFTFINYDQTPYKTVVYLLTPGLHQQYSVNIDIFQITKNNVSHHSSYHYPVSFTFLPVNRLAKRIIIENQMRSILCSIECSLNSHCMSYANNANKHFCLCDPGWTGDLCDQKVMSNCSSVSLPFHSKCICPLGHFGVNCYIKLDLCRPNSCEHNSTCL</sequence>
<keyword evidence="6 7" id="KW-1015">Disulfide bond</keyword>
<dbReference type="EMBL" id="CAJNOK010022085">
    <property type="protein sequence ID" value="CAF1342585.1"/>
    <property type="molecule type" value="Genomic_DNA"/>
</dbReference>
<name>A0A8S2F522_9BILA</name>
<accession>A0A8S2F522</accession>
<feature type="non-terminal residue" evidence="10">
    <location>
        <position position="1"/>
    </location>
</feature>
<dbReference type="Gene3D" id="4.10.400.10">
    <property type="entry name" value="Low-density Lipoprotein Receptor"/>
    <property type="match status" value="2"/>
</dbReference>
<keyword evidence="7" id="KW-0245">EGF-like domain</keyword>
<dbReference type="PROSITE" id="PS50068">
    <property type="entry name" value="LDLRA_2"/>
    <property type="match status" value="3"/>
</dbReference>
<dbReference type="CDD" id="cd00112">
    <property type="entry name" value="LDLa"/>
    <property type="match status" value="1"/>
</dbReference>
<organism evidence="10 12">
    <name type="scientific">Didymodactylos carnosus</name>
    <dbReference type="NCBI Taxonomy" id="1234261"/>
    <lineage>
        <taxon>Eukaryota</taxon>
        <taxon>Metazoa</taxon>
        <taxon>Spiralia</taxon>
        <taxon>Gnathifera</taxon>
        <taxon>Rotifera</taxon>
        <taxon>Eurotatoria</taxon>
        <taxon>Bdelloidea</taxon>
        <taxon>Philodinida</taxon>
        <taxon>Philodinidae</taxon>
        <taxon>Didymodactylos</taxon>
    </lineage>
</organism>
<dbReference type="InterPro" id="IPR002172">
    <property type="entry name" value="LDrepeatLR_classA_rpt"/>
</dbReference>
<dbReference type="PROSITE" id="PS01186">
    <property type="entry name" value="EGF_2"/>
    <property type="match status" value="1"/>
</dbReference>
<dbReference type="InterPro" id="IPR050685">
    <property type="entry name" value="LDLR"/>
</dbReference>
<gene>
    <name evidence="10" type="ORF">OVA965_LOCUS30413</name>
    <name evidence="11" type="ORF">TMI583_LOCUS31214</name>
</gene>
<protein>
    <recommendedName>
        <fullName evidence="9">EGF-like domain-containing protein</fullName>
    </recommendedName>
</protein>
<evidence type="ECO:0000256" key="8">
    <source>
        <dbReference type="PROSITE-ProRule" id="PRU00124"/>
    </source>
</evidence>
<keyword evidence="2" id="KW-0812">Transmembrane</keyword>
<comment type="subcellular location">
    <subcellularLocation>
        <location evidence="1">Membrane</location>
        <topology evidence="1">Single-pass membrane protein</topology>
    </subcellularLocation>
</comment>
<dbReference type="AlphaFoldDB" id="A0A8S2F522"/>
<keyword evidence="5" id="KW-0472">Membrane</keyword>
<dbReference type="PROSITE" id="PS00022">
    <property type="entry name" value="EGF_1"/>
    <property type="match status" value="2"/>
</dbReference>
<evidence type="ECO:0000256" key="5">
    <source>
        <dbReference type="ARBA" id="ARBA00023136"/>
    </source>
</evidence>
<evidence type="ECO:0000256" key="1">
    <source>
        <dbReference type="ARBA" id="ARBA00004167"/>
    </source>
</evidence>
<feature type="disulfide bond" evidence="7">
    <location>
        <begin position="922"/>
        <end position="931"/>
    </location>
</feature>
<dbReference type="GO" id="GO:0005886">
    <property type="term" value="C:plasma membrane"/>
    <property type="evidence" value="ECO:0007669"/>
    <property type="project" value="TreeGrafter"/>
</dbReference>
<dbReference type="InterPro" id="IPR000742">
    <property type="entry name" value="EGF"/>
</dbReference>
<dbReference type="SUPFAM" id="SSF57424">
    <property type="entry name" value="LDL receptor-like module"/>
    <property type="match status" value="2"/>
</dbReference>
<proteinExistence type="predicted"/>
<comment type="caution">
    <text evidence="7">Lacks conserved residue(s) required for the propagation of feature annotation.</text>
</comment>
<evidence type="ECO:0000313" key="12">
    <source>
        <dbReference type="Proteomes" id="UP000677228"/>
    </source>
</evidence>